<gene>
    <name evidence="1" type="ORF">RESH_00706</name>
</gene>
<dbReference type="STRING" id="1263868.RESH_00706"/>
<comment type="caution">
    <text evidence="1">The sequence shown here is derived from an EMBL/GenBank/DDBJ whole genome shotgun (WGS) entry which is preliminary data.</text>
</comment>
<protein>
    <submittedName>
        <fullName evidence="1">Uncharacterized protein</fullName>
    </submittedName>
</protein>
<dbReference type="Proteomes" id="UP000011996">
    <property type="component" value="Unassembled WGS sequence"/>
</dbReference>
<accession>M5SR12</accession>
<sequence>MSRKGEAETPRAYRPVAVSTIKARDAKKAQDAKDDRRKRCRFTRGVAGSLGCKRSGD</sequence>
<organism evidence="1 2">
    <name type="scientific">Rhodopirellula europaea SH398</name>
    <dbReference type="NCBI Taxonomy" id="1263868"/>
    <lineage>
        <taxon>Bacteria</taxon>
        <taxon>Pseudomonadati</taxon>
        <taxon>Planctomycetota</taxon>
        <taxon>Planctomycetia</taxon>
        <taxon>Pirellulales</taxon>
        <taxon>Pirellulaceae</taxon>
        <taxon>Rhodopirellula</taxon>
    </lineage>
</organism>
<dbReference type="AlphaFoldDB" id="M5SR12"/>
<evidence type="ECO:0000313" key="2">
    <source>
        <dbReference type="Proteomes" id="UP000011996"/>
    </source>
</evidence>
<dbReference type="EMBL" id="ANOF01000021">
    <property type="protein sequence ID" value="EMI28714.1"/>
    <property type="molecule type" value="Genomic_DNA"/>
</dbReference>
<proteinExistence type="predicted"/>
<reference evidence="1 2" key="1">
    <citation type="journal article" date="2013" name="Mar. Genomics">
        <title>Expression of sulfatases in Rhodopirellula baltica and the diversity of sulfatases in the genus Rhodopirellula.</title>
        <authorList>
            <person name="Wegner C.E."/>
            <person name="Richter-Heitmann T."/>
            <person name="Klindworth A."/>
            <person name="Klockow C."/>
            <person name="Richter M."/>
            <person name="Achstetter T."/>
            <person name="Glockner F.O."/>
            <person name="Harder J."/>
        </authorList>
    </citation>
    <scope>NUCLEOTIDE SEQUENCE [LARGE SCALE GENOMIC DNA]</scope>
    <source>
        <strain evidence="1 2">SH398</strain>
    </source>
</reference>
<evidence type="ECO:0000313" key="1">
    <source>
        <dbReference type="EMBL" id="EMI28714.1"/>
    </source>
</evidence>
<name>M5SR12_9BACT</name>